<feature type="compositionally biased region" description="Low complexity" evidence="1">
    <location>
        <begin position="166"/>
        <end position="175"/>
    </location>
</feature>
<reference evidence="2" key="1">
    <citation type="journal article" date="2021" name="Cell">
        <title>Tracing the genetic footprints of vertebrate landing in non-teleost ray-finned fishes.</title>
        <authorList>
            <person name="Bi X."/>
            <person name="Wang K."/>
            <person name="Yang L."/>
            <person name="Pan H."/>
            <person name="Jiang H."/>
            <person name="Wei Q."/>
            <person name="Fang M."/>
            <person name="Yu H."/>
            <person name="Zhu C."/>
            <person name="Cai Y."/>
            <person name="He Y."/>
            <person name="Gan X."/>
            <person name="Zeng H."/>
            <person name="Yu D."/>
            <person name="Zhu Y."/>
            <person name="Jiang H."/>
            <person name="Qiu Q."/>
            <person name="Yang H."/>
            <person name="Zhang Y.E."/>
            <person name="Wang W."/>
            <person name="Zhu M."/>
            <person name="He S."/>
            <person name="Zhang G."/>
        </authorList>
    </citation>
    <scope>NUCLEOTIDE SEQUENCE</scope>
    <source>
        <strain evidence="2">Pddl_001</strain>
    </source>
</reference>
<evidence type="ECO:0000313" key="3">
    <source>
        <dbReference type="Proteomes" id="UP001166093"/>
    </source>
</evidence>
<protein>
    <submittedName>
        <fullName evidence="2">MTUS1 protein</fullName>
    </submittedName>
</protein>
<gene>
    <name evidence="2" type="primary">Mtus1</name>
    <name evidence="2" type="ORF">GTO93_0016472</name>
</gene>
<name>A0ABS2XPA3_POLSP</name>
<organism evidence="2 3">
    <name type="scientific">Polyodon spathula</name>
    <name type="common">North American paddlefish</name>
    <name type="synonym">Squalus spathula</name>
    <dbReference type="NCBI Taxonomy" id="7913"/>
    <lineage>
        <taxon>Eukaryota</taxon>
        <taxon>Metazoa</taxon>
        <taxon>Chordata</taxon>
        <taxon>Craniata</taxon>
        <taxon>Vertebrata</taxon>
        <taxon>Euteleostomi</taxon>
        <taxon>Actinopterygii</taxon>
        <taxon>Chondrostei</taxon>
        <taxon>Acipenseriformes</taxon>
        <taxon>Polyodontidae</taxon>
        <taxon>Polyodon</taxon>
    </lineage>
</organism>
<feature type="compositionally biased region" description="Low complexity" evidence="1">
    <location>
        <begin position="269"/>
        <end position="281"/>
    </location>
</feature>
<sequence length="460" mass="50587">MSTPLPESKNITFIVPSFDEIPEQATENVKDLFFCKDKNPFQTFKGNQWPCELKIQNSISKPTTFTTSKPAKVEILKYPKPDFKNIKPKVVSRPLVKTDNPSHIRNLLRSPSTSMASRNQKQVGACTLHFPSKITPSAVSKTIANRLQKPASNLRQRNGVLDKGSSSDSTSSLFSETAVTGAHNRFKQTTRNNKAEKTKSSVILVSLSCKESKECNNSPMANKETGRVRNVDYRILTWDPVSKTDLFLQTFSTKLAAAPDVSKSRVGQKPSLSKLKSSASPQTTSTDFRLPPAVPKLKLGSLSKDGRTTGIRSPPRTKQMSAHGTHKMPISTREKTSSARMSINTGAVSVSSSTGSRLPVKTSRLESSSSVSSLLSSQSETSTSTCRSQLKSLTVPPVSASSMVLCLLLIGQLPVWKQDKFFPKSSIFKIHHFTEPNNSKDCSWYFYKISGVFSTEPVSR</sequence>
<dbReference type="Proteomes" id="UP001166093">
    <property type="component" value="Unassembled WGS sequence"/>
</dbReference>
<keyword evidence="3" id="KW-1185">Reference proteome</keyword>
<comment type="caution">
    <text evidence="2">The sequence shown here is derived from an EMBL/GenBank/DDBJ whole genome shotgun (WGS) entry which is preliminary data.</text>
</comment>
<feature type="non-terminal residue" evidence="2">
    <location>
        <position position="1"/>
    </location>
</feature>
<feature type="region of interest" description="Disordered" evidence="1">
    <location>
        <begin position="147"/>
        <end position="176"/>
    </location>
</feature>
<evidence type="ECO:0000313" key="2">
    <source>
        <dbReference type="EMBL" id="MBN3275863.1"/>
    </source>
</evidence>
<dbReference type="EMBL" id="JAAWVQ010054632">
    <property type="protein sequence ID" value="MBN3275863.1"/>
    <property type="molecule type" value="Genomic_DNA"/>
</dbReference>
<accession>A0ABS2XPA3</accession>
<feature type="region of interest" description="Disordered" evidence="1">
    <location>
        <begin position="259"/>
        <end position="341"/>
    </location>
</feature>
<proteinExistence type="predicted"/>
<evidence type="ECO:0000256" key="1">
    <source>
        <dbReference type="SAM" id="MobiDB-lite"/>
    </source>
</evidence>
<feature type="non-terminal residue" evidence="2">
    <location>
        <position position="460"/>
    </location>
</feature>
<feature type="compositionally biased region" description="Polar residues" evidence="1">
    <location>
        <begin position="147"/>
        <end position="156"/>
    </location>
</feature>